<evidence type="ECO:0000256" key="1">
    <source>
        <dbReference type="SAM" id="MobiDB-lite"/>
    </source>
</evidence>
<feature type="region of interest" description="Disordered" evidence="1">
    <location>
        <begin position="137"/>
        <end position="187"/>
    </location>
</feature>
<comment type="caution">
    <text evidence="2">The sequence shown here is derived from an EMBL/GenBank/DDBJ whole genome shotgun (WGS) entry which is preliminary data.</text>
</comment>
<evidence type="ECO:0000313" key="3">
    <source>
        <dbReference type="Proteomes" id="UP000054725"/>
    </source>
</evidence>
<dbReference type="OrthoDB" id="5637719at2"/>
<dbReference type="RefSeq" id="WP_058504063.1">
    <property type="nucleotide sequence ID" value="NZ_CAAAIF010000001.1"/>
</dbReference>
<organism evidence="2 3">
    <name type="scientific">Legionella nautarum</name>
    <dbReference type="NCBI Taxonomy" id="45070"/>
    <lineage>
        <taxon>Bacteria</taxon>
        <taxon>Pseudomonadati</taxon>
        <taxon>Pseudomonadota</taxon>
        <taxon>Gammaproteobacteria</taxon>
        <taxon>Legionellales</taxon>
        <taxon>Legionellaceae</taxon>
        <taxon>Legionella</taxon>
    </lineage>
</organism>
<dbReference type="AlphaFoldDB" id="A0A0W0WUS0"/>
<accession>A0A0W0WUS0</accession>
<keyword evidence="3" id="KW-1185">Reference proteome</keyword>
<sequence length="187" mass="20064">MWSKFWEPLTIATPSSSEAHLNTQLTNGAIEIAGQVVQGVAGSANPWANIGPSFGQAFVSFFSIFRNGTLPYEKLILLWQTALSITETGLSIYLVFDGETCGTDFTNNVCTAFLVCKTLSNTTLVVSGTVAKLLGPNSTSASNTSTTARATAQVQSQGHEEGEKEEEVEDESEDEDEEKGTRLNKMG</sequence>
<evidence type="ECO:0000313" key="2">
    <source>
        <dbReference type="EMBL" id="KTD36036.1"/>
    </source>
</evidence>
<protein>
    <submittedName>
        <fullName evidence="2">Uncharacterized protein</fullName>
    </submittedName>
</protein>
<dbReference type="PATRIC" id="fig|45070.6.peg.1081"/>
<gene>
    <name evidence="2" type="ORF">Lnau_1020</name>
</gene>
<dbReference type="EMBL" id="LNYO01000013">
    <property type="protein sequence ID" value="KTD36036.1"/>
    <property type="molecule type" value="Genomic_DNA"/>
</dbReference>
<feature type="compositionally biased region" description="Low complexity" evidence="1">
    <location>
        <begin position="137"/>
        <end position="152"/>
    </location>
</feature>
<dbReference type="Proteomes" id="UP000054725">
    <property type="component" value="Unassembled WGS sequence"/>
</dbReference>
<proteinExistence type="predicted"/>
<reference evidence="2 3" key="1">
    <citation type="submission" date="2015-11" db="EMBL/GenBank/DDBJ databases">
        <title>Genomic analysis of 38 Legionella species identifies large and diverse effector repertoires.</title>
        <authorList>
            <person name="Burstein D."/>
            <person name="Amaro F."/>
            <person name="Zusman T."/>
            <person name="Lifshitz Z."/>
            <person name="Cohen O."/>
            <person name="Gilbert J.A."/>
            <person name="Pupko T."/>
            <person name="Shuman H.A."/>
            <person name="Segal G."/>
        </authorList>
    </citation>
    <scope>NUCLEOTIDE SEQUENCE [LARGE SCALE GENOMIC DNA]</scope>
    <source>
        <strain evidence="2 3">ATCC 49506</strain>
    </source>
</reference>
<feature type="compositionally biased region" description="Acidic residues" evidence="1">
    <location>
        <begin position="163"/>
        <end position="178"/>
    </location>
</feature>
<name>A0A0W0WUS0_9GAMM</name>